<keyword evidence="3" id="KW-1185">Reference proteome</keyword>
<organism evidence="2 3">
    <name type="scientific">Veronia pacifica</name>
    <dbReference type="NCBI Taxonomy" id="1080227"/>
    <lineage>
        <taxon>Bacteria</taxon>
        <taxon>Pseudomonadati</taxon>
        <taxon>Pseudomonadota</taxon>
        <taxon>Gammaproteobacteria</taxon>
        <taxon>Vibrionales</taxon>
        <taxon>Vibrionaceae</taxon>
        <taxon>Veronia</taxon>
    </lineage>
</organism>
<dbReference type="OrthoDB" id="5904741at2"/>
<feature type="signal peptide" evidence="1">
    <location>
        <begin position="1"/>
        <end position="19"/>
    </location>
</feature>
<proteinExistence type="predicted"/>
<dbReference type="EMBL" id="LYBM01000029">
    <property type="protein sequence ID" value="ODA31842.1"/>
    <property type="molecule type" value="Genomic_DNA"/>
</dbReference>
<dbReference type="Proteomes" id="UP000094936">
    <property type="component" value="Unassembled WGS sequence"/>
</dbReference>
<evidence type="ECO:0000313" key="3">
    <source>
        <dbReference type="Proteomes" id="UP000094936"/>
    </source>
</evidence>
<comment type="caution">
    <text evidence="2">The sequence shown here is derived from an EMBL/GenBank/DDBJ whole genome shotgun (WGS) entry which is preliminary data.</text>
</comment>
<dbReference type="AlphaFoldDB" id="A0A1C3EF14"/>
<reference evidence="2 3" key="1">
    <citation type="submission" date="2016-05" db="EMBL/GenBank/DDBJ databases">
        <title>Genomic Taxonomy of the Vibrionaceae.</title>
        <authorList>
            <person name="Gomez-Gil B."/>
            <person name="Enciso-Ibarra J."/>
        </authorList>
    </citation>
    <scope>NUCLEOTIDE SEQUENCE [LARGE SCALE GENOMIC DNA]</scope>
    <source>
        <strain evidence="2 3">CAIM 1920</strain>
    </source>
</reference>
<feature type="chain" id="PRO_5008673030" evidence="1">
    <location>
        <begin position="20"/>
        <end position="176"/>
    </location>
</feature>
<accession>A0A1C3EF14</accession>
<dbReference type="PROSITE" id="PS51257">
    <property type="entry name" value="PROKAR_LIPOPROTEIN"/>
    <property type="match status" value="1"/>
</dbReference>
<keyword evidence="1" id="KW-0732">Signal</keyword>
<evidence type="ECO:0000256" key="1">
    <source>
        <dbReference type="SAM" id="SignalP"/>
    </source>
</evidence>
<protein>
    <submittedName>
        <fullName evidence="2">Uncharacterized protein</fullName>
    </submittedName>
</protein>
<sequence>MRRIAMLLLSGIFSCSAHAVDIANIDKQCAKKNYLDYVSASILWYENLVNLTVNKHPQLQEVANWFLDGRRKHFTLNEVAFNWYLENDESRLNFNKSVESWLTLTQEDIRKLSLTSTPISPDAKAVFDFRQGKAHEGNYELRTALADLLSNPKEIERPLRAYNDSIAKITNHSCLK</sequence>
<evidence type="ECO:0000313" key="2">
    <source>
        <dbReference type="EMBL" id="ODA31842.1"/>
    </source>
</evidence>
<gene>
    <name evidence="2" type="ORF">A8L45_15230</name>
</gene>
<name>A0A1C3EF14_9GAMM</name>
<dbReference type="RefSeq" id="WP_068903776.1">
    <property type="nucleotide sequence ID" value="NZ_JBHUIF010000004.1"/>
</dbReference>